<evidence type="ECO:0000256" key="1">
    <source>
        <dbReference type="SAM" id="Phobius"/>
    </source>
</evidence>
<name>E1QUW1_VULDI</name>
<evidence type="ECO:0000313" key="3">
    <source>
        <dbReference type="Proteomes" id="UP000006681"/>
    </source>
</evidence>
<keyword evidence="3" id="KW-1185">Reference proteome</keyword>
<feature type="transmembrane region" description="Helical" evidence="1">
    <location>
        <begin position="6"/>
        <end position="24"/>
    </location>
</feature>
<sequence>MPGKVLVVGVVVAVVVIAIALILLMHPFASKPSVAYLTVNAPYAFLRPLGSGQYELFYYDQQGNLHDLGTYNVSSTVLSEAVNEINSFNQQNAGTMINGQNFIPLSYEVVIGNSTGVVKIPIQGDTILLDKVNPGYWTVLVTDQNDLTKLAYALDVGYKEAAIVASTSDLWYQPGVGTVLTETLNLQSMSGFVGGYVIVMNNGTLVPWGFGGGNTGYYLQFITQASGTGYS</sequence>
<keyword evidence="1" id="KW-1133">Transmembrane helix</keyword>
<proteinExistence type="predicted"/>
<dbReference type="eggNOG" id="arCOG10353">
    <property type="taxonomic scope" value="Archaea"/>
</dbReference>
<protein>
    <submittedName>
        <fullName evidence="2">Uncharacterized protein</fullName>
    </submittedName>
</protein>
<dbReference type="AlphaFoldDB" id="E1QUW1"/>
<accession>E1QUW1</accession>
<keyword evidence="1" id="KW-0812">Transmembrane</keyword>
<dbReference type="RefSeq" id="WP_013335689.1">
    <property type="nucleotide sequence ID" value="NC_014537.1"/>
</dbReference>
<dbReference type="GeneID" id="9751487"/>
<dbReference type="Proteomes" id="UP000006681">
    <property type="component" value="Chromosome"/>
</dbReference>
<dbReference type="EMBL" id="CP002100">
    <property type="protein sequence ID" value="ADN49964.1"/>
    <property type="molecule type" value="Genomic_DNA"/>
</dbReference>
<dbReference type="HOGENOM" id="CLU_1192679_0_0_2"/>
<dbReference type="KEGG" id="vdi:Vdis_0567"/>
<reference evidence="2 3" key="1">
    <citation type="journal article" date="2010" name="Stand. Genomic Sci.">
        <title>Complete genome sequence of Vulcanisaeta distributa type strain (IC-017).</title>
        <authorList>
            <person name="Mavromatis K."/>
            <person name="Sikorski J."/>
            <person name="Pabst E."/>
            <person name="Teshima H."/>
            <person name="Lapidus A."/>
            <person name="Lucas S."/>
            <person name="Nolan M."/>
            <person name="Glavina Del Rio T."/>
            <person name="Cheng J.F."/>
            <person name="Bruce D."/>
            <person name="Goodwin L."/>
            <person name="Pitluck S."/>
            <person name="Liolios K."/>
            <person name="Ivanova N."/>
            <person name="Mikhailova N."/>
            <person name="Pati A."/>
            <person name="Chen A."/>
            <person name="Palaniappan K."/>
            <person name="Land M."/>
            <person name="Hauser L."/>
            <person name="Chang Y.J."/>
            <person name="Jeffries C.D."/>
            <person name="Rohde M."/>
            <person name="Spring S."/>
            <person name="Goker M."/>
            <person name="Wirth R."/>
            <person name="Woyke T."/>
            <person name="Bristow J."/>
            <person name="Eisen J.A."/>
            <person name="Markowitz V."/>
            <person name="Hugenholtz P."/>
            <person name="Klenk H.P."/>
            <person name="Kyrpides N.C."/>
        </authorList>
    </citation>
    <scope>NUCLEOTIDE SEQUENCE [LARGE SCALE GENOMIC DNA]</scope>
    <source>
        <strain evidence="3">DSM 14429 / JCM 11212 / NBRC 100878 / IC-017</strain>
    </source>
</reference>
<keyword evidence="1" id="KW-0472">Membrane</keyword>
<gene>
    <name evidence="2" type="ordered locus">Vdis_0567</name>
</gene>
<evidence type="ECO:0000313" key="2">
    <source>
        <dbReference type="EMBL" id="ADN49964.1"/>
    </source>
</evidence>
<reference evidence="3" key="2">
    <citation type="journal article" date="2010" name="Stand. Genomic Sci.">
        <title>Complete genome sequence of Vulcanisaeta distributa type strain (IC-017T).</title>
        <authorList>
            <person name="Mavromatis K."/>
            <person name="Sikorski J."/>
            <person name="Pabst E."/>
            <person name="Teshima H."/>
            <person name="Lapidus A."/>
            <person name="Lucas S."/>
            <person name="Nolan M."/>
            <person name="Glavina Del Rio T."/>
            <person name="Cheng J."/>
            <person name="Bruce D."/>
            <person name="Goodwin L."/>
            <person name="Pitluck S."/>
            <person name="Liolios K."/>
            <person name="Ivanova N."/>
            <person name="Mikhailova N."/>
            <person name="Pati A."/>
            <person name="Chen A."/>
            <person name="Palaniappan K."/>
            <person name="Land M."/>
            <person name="Hauser L."/>
            <person name="Chang Y."/>
            <person name="Jeffries C."/>
            <person name="Rohde M."/>
            <person name="Spring S."/>
            <person name="Goker M."/>
            <person name="Wirth R."/>
            <person name="Woyke T."/>
            <person name="Bristow J."/>
            <person name="Eisen J."/>
            <person name="Markowitz V."/>
            <person name="Hugenholtz P."/>
            <person name="Klenk H."/>
            <person name="Kyrpides N."/>
        </authorList>
    </citation>
    <scope>NUCLEOTIDE SEQUENCE [LARGE SCALE GENOMIC DNA]</scope>
    <source>
        <strain evidence="3">DSM 14429 / JCM 11212 / NBRC 100878 / IC-017</strain>
    </source>
</reference>
<organism evidence="2 3">
    <name type="scientific">Vulcanisaeta distributa (strain DSM 14429 / JCM 11212 / NBRC 100878 / IC-017)</name>
    <dbReference type="NCBI Taxonomy" id="572478"/>
    <lineage>
        <taxon>Archaea</taxon>
        <taxon>Thermoproteota</taxon>
        <taxon>Thermoprotei</taxon>
        <taxon>Thermoproteales</taxon>
        <taxon>Thermoproteaceae</taxon>
        <taxon>Vulcanisaeta</taxon>
    </lineage>
</organism>